<evidence type="ECO:0000256" key="3">
    <source>
        <dbReference type="ARBA" id="ARBA00023065"/>
    </source>
</evidence>
<keyword evidence="4" id="KW-0375">Hydrogen ion transport</keyword>
<dbReference type="HAMAP" id="MF_00271">
    <property type="entry name" value="ATP_synth_D_arch"/>
    <property type="match status" value="1"/>
</dbReference>
<dbReference type="InterPro" id="IPR002699">
    <property type="entry name" value="V_ATPase_D"/>
</dbReference>
<evidence type="ECO:0000313" key="5">
    <source>
        <dbReference type="EMBL" id="HFH29133.1"/>
    </source>
</evidence>
<evidence type="ECO:0000256" key="2">
    <source>
        <dbReference type="ARBA" id="ARBA00022448"/>
    </source>
</evidence>
<dbReference type="GO" id="GO:0042777">
    <property type="term" value="P:proton motive force-driven plasma membrane ATP synthesis"/>
    <property type="evidence" value="ECO:0007669"/>
    <property type="project" value="UniProtKB-UniRule"/>
</dbReference>
<dbReference type="GO" id="GO:0005524">
    <property type="term" value="F:ATP binding"/>
    <property type="evidence" value="ECO:0007669"/>
    <property type="project" value="UniProtKB-UniRule"/>
</dbReference>
<comment type="caution">
    <text evidence="5">The sequence shown here is derived from an EMBL/GenBank/DDBJ whole genome shotgun (WGS) entry which is preliminary data.</text>
</comment>
<evidence type="ECO:0000256" key="1">
    <source>
        <dbReference type="ARBA" id="ARBA00005850"/>
    </source>
</evidence>
<accession>A0A7C3E8T7</accession>
<comment type="function">
    <text evidence="4">Produces ATP from ADP in the presence of a proton gradient across the membrane.</text>
</comment>
<dbReference type="GO" id="GO:0046961">
    <property type="term" value="F:proton-transporting ATPase activity, rotational mechanism"/>
    <property type="evidence" value="ECO:0007669"/>
    <property type="project" value="InterPro"/>
</dbReference>
<dbReference type="Gene3D" id="1.10.287.3240">
    <property type="match status" value="1"/>
</dbReference>
<dbReference type="NCBIfam" id="TIGR00309">
    <property type="entry name" value="V_ATPase_subD"/>
    <property type="match status" value="1"/>
</dbReference>
<proteinExistence type="inferred from homology"/>
<sequence>MAREQIAPTKSNLIKVKERLATAIEGYDLLEQKREILVMELMDTVESIKILERDLDKKIATAYPALKKMLLVMGREKADRLSRHSRQRVELLEKRVMVAGMNLPSLEVKLSDLELTYSPANSFAECDETVVEFYELLKILTELAAVRTIAWRLAREVRKTQRRVNALEKQVIPTARETKAFIESSLEEREREAFFSSKLLKRKAGKE</sequence>
<dbReference type="Pfam" id="PF01813">
    <property type="entry name" value="ATP-synt_D"/>
    <property type="match status" value="1"/>
</dbReference>
<gene>
    <name evidence="4" type="primary">atpD</name>
    <name evidence="5" type="ORF">ENS59_06420</name>
</gene>
<dbReference type="PANTHER" id="PTHR11671">
    <property type="entry name" value="V-TYPE ATP SYNTHASE SUBUNIT D"/>
    <property type="match status" value="1"/>
</dbReference>
<dbReference type="AlphaFoldDB" id="A0A7C3E8T7"/>
<reference evidence="5" key="1">
    <citation type="journal article" date="2020" name="mSystems">
        <title>Genome- and Community-Level Interaction Insights into Carbon Utilization and Element Cycling Functions of Hydrothermarchaeota in Hydrothermal Sediment.</title>
        <authorList>
            <person name="Zhou Z."/>
            <person name="Liu Y."/>
            <person name="Xu W."/>
            <person name="Pan J."/>
            <person name="Luo Z.H."/>
            <person name="Li M."/>
        </authorList>
    </citation>
    <scope>NUCLEOTIDE SEQUENCE [LARGE SCALE GENOMIC DNA]</scope>
    <source>
        <strain evidence="5">SpSt-503</strain>
    </source>
</reference>
<keyword evidence="2 4" id="KW-0813">Transport</keyword>
<protein>
    <recommendedName>
        <fullName evidence="4">V-type ATP synthase subunit D</fullName>
    </recommendedName>
    <alternativeName>
        <fullName evidence="4">V-ATPase subunit D</fullName>
    </alternativeName>
</protein>
<dbReference type="EMBL" id="DSVL01000199">
    <property type="protein sequence ID" value="HFH29133.1"/>
    <property type="molecule type" value="Genomic_DNA"/>
</dbReference>
<comment type="similarity">
    <text evidence="1 4">Belongs to the V-ATPase D subunit family.</text>
</comment>
<dbReference type="GO" id="GO:0046933">
    <property type="term" value="F:proton-transporting ATP synthase activity, rotational mechanism"/>
    <property type="evidence" value="ECO:0007669"/>
    <property type="project" value="UniProtKB-UniRule"/>
</dbReference>
<organism evidence="5">
    <name type="scientific">Gracilinema caldarium</name>
    <dbReference type="NCBI Taxonomy" id="215591"/>
    <lineage>
        <taxon>Bacteria</taxon>
        <taxon>Pseudomonadati</taxon>
        <taxon>Spirochaetota</taxon>
        <taxon>Spirochaetia</taxon>
        <taxon>Spirochaetales</taxon>
        <taxon>Breznakiellaceae</taxon>
        <taxon>Gracilinema</taxon>
    </lineage>
</organism>
<keyword evidence="3 4" id="KW-0406">Ion transport</keyword>
<evidence type="ECO:0000256" key="4">
    <source>
        <dbReference type="HAMAP-Rule" id="MF_00271"/>
    </source>
</evidence>
<name>A0A7C3E8T7_9SPIR</name>
<keyword evidence="4" id="KW-0066">ATP synthesis</keyword>